<comment type="caution">
    <text evidence="3">The sequence shown here is derived from an EMBL/GenBank/DDBJ whole genome shotgun (WGS) entry which is preliminary data.</text>
</comment>
<keyword evidence="4" id="KW-1185">Reference proteome</keyword>
<dbReference type="SUPFAM" id="SSF52980">
    <property type="entry name" value="Restriction endonuclease-like"/>
    <property type="match status" value="1"/>
</dbReference>
<accession>A0ABU2CF01</accession>
<name>A0ABU2CF01_9BURK</name>
<dbReference type="RefSeq" id="WP_310376767.1">
    <property type="nucleotide sequence ID" value="NZ_JAVDXT010000005.1"/>
</dbReference>
<dbReference type="Proteomes" id="UP001180487">
    <property type="component" value="Unassembled WGS sequence"/>
</dbReference>
<dbReference type="PANTHER" id="PTHR30015">
    <property type="entry name" value="MRR RESTRICTION SYSTEM PROTEIN"/>
    <property type="match status" value="1"/>
</dbReference>
<evidence type="ECO:0000259" key="2">
    <source>
        <dbReference type="Pfam" id="PF04471"/>
    </source>
</evidence>
<evidence type="ECO:0000313" key="4">
    <source>
        <dbReference type="Proteomes" id="UP001180487"/>
    </source>
</evidence>
<feature type="transmembrane region" description="Helical" evidence="1">
    <location>
        <begin position="37"/>
        <end position="56"/>
    </location>
</feature>
<feature type="transmembrane region" description="Helical" evidence="1">
    <location>
        <begin position="7"/>
        <end position="31"/>
    </location>
</feature>
<proteinExistence type="predicted"/>
<keyword evidence="1" id="KW-0472">Membrane</keyword>
<keyword evidence="1" id="KW-1133">Transmembrane helix</keyword>
<dbReference type="InterPro" id="IPR052906">
    <property type="entry name" value="Type_IV_Methyl-Rstrct_Enzyme"/>
</dbReference>
<feature type="domain" description="Restriction endonuclease type IV Mrr" evidence="2">
    <location>
        <begin position="76"/>
        <end position="182"/>
    </location>
</feature>
<dbReference type="Pfam" id="PF04471">
    <property type="entry name" value="Mrr_cat"/>
    <property type="match status" value="1"/>
</dbReference>
<dbReference type="EMBL" id="JAVDXT010000005">
    <property type="protein sequence ID" value="MDR7379883.1"/>
    <property type="molecule type" value="Genomic_DNA"/>
</dbReference>
<gene>
    <name evidence="3" type="ORF">J2X19_004579</name>
</gene>
<dbReference type="InterPro" id="IPR007560">
    <property type="entry name" value="Restrct_endonuc_IV_Mrr"/>
</dbReference>
<organism evidence="3 4">
    <name type="scientific">Rhodoferax ferrireducens</name>
    <dbReference type="NCBI Taxonomy" id="192843"/>
    <lineage>
        <taxon>Bacteria</taxon>
        <taxon>Pseudomonadati</taxon>
        <taxon>Pseudomonadota</taxon>
        <taxon>Betaproteobacteria</taxon>
        <taxon>Burkholderiales</taxon>
        <taxon>Comamonadaceae</taxon>
        <taxon>Rhodoferax</taxon>
    </lineage>
</organism>
<dbReference type="PANTHER" id="PTHR30015:SF7">
    <property type="entry name" value="TYPE IV METHYL-DIRECTED RESTRICTION ENZYME ECOKMRR"/>
    <property type="match status" value="1"/>
</dbReference>
<evidence type="ECO:0000256" key="1">
    <source>
        <dbReference type="SAM" id="Phobius"/>
    </source>
</evidence>
<keyword evidence="1" id="KW-0812">Transmembrane</keyword>
<dbReference type="InterPro" id="IPR011335">
    <property type="entry name" value="Restrct_endonuc-II-like"/>
</dbReference>
<evidence type="ECO:0000313" key="3">
    <source>
        <dbReference type="EMBL" id="MDR7379883.1"/>
    </source>
</evidence>
<reference evidence="3 4" key="1">
    <citation type="submission" date="2023-07" db="EMBL/GenBank/DDBJ databases">
        <title>Sorghum-associated microbial communities from plants grown in Nebraska, USA.</title>
        <authorList>
            <person name="Schachtman D."/>
        </authorList>
    </citation>
    <scope>NUCLEOTIDE SEQUENCE [LARGE SCALE GENOMIC DNA]</scope>
    <source>
        <strain evidence="3 4">BE313</strain>
    </source>
</reference>
<protein>
    <submittedName>
        <fullName evidence="3">Restriction system protein</fullName>
    </submittedName>
</protein>
<sequence>MAPNSLFAILLRSPWWISMLLVLVFALASGALLPPQYVLFGAMGGLPFLVIGVLAAKRQWHTPSAARVAETRDRLAAMAWKDFANTLQAAYSAQGYTVTRLSAKGADLRLEKNGSSSLVAAKRWKAANQGVEALRDLAADRQALGADQAIYISLGGVTDTAQRFAQEQGIQLLTDAGLAQLLKN</sequence>